<dbReference type="Gene3D" id="3.30.9.10">
    <property type="entry name" value="D-Amino Acid Oxidase, subunit A, domain 2"/>
    <property type="match status" value="1"/>
</dbReference>
<dbReference type="EMBL" id="KV454004">
    <property type="protein sequence ID" value="ODQ45721.1"/>
    <property type="molecule type" value="Genomic_DNA"/>
</dbReference>
<dbReference type="SUPFAM" id="SSF51905">
    <property type="entry name" value="FAD/NAD(P)-binding domain"/>
    <property type="match status" value="1"/>
</dbReference>
<comment type="similarity">
    <text evidence="2">Belongs to the MSOX/MTOX family.</text>
</comment>
<evidence type="ECO:0000313" key="8">
    <source>
        <dbReference type="Proteomes" id="UP000094455"/>
    </source>
</evidence>
<sequence>MSTLKKDSKIILVGSGVFGLSNALHLASNGYTNVTVFDRLDLEAQRFTLLRGSDTASADINKVFRAQYAEKKHYQDLAFQALDVWQKWNRDIQLLPEDEAKNFTGLQLLDMCGTLKIDDIFGWEEKASMENYIKEGLGALRYDMNDPADLKRARAAGYGPKLEIALQLKKHKIPQLVGAFDSSSGILYASRCLQYASYLCRSMGVKFVLGGCKGTFKDYICNNNTDIKGIITEDGKKHFSDLVVINCGPWSTKLVPELTGINEATAGNVLICKIPDYRNDLKVKYSSKNFPMLAWKSGHSREHEHLGGLFLFPCMEPEGYMKIIIRQTKYTNPEVLKDGRVVSIPKTAISSPPFKYLTKNIVGQVEEWLNIFFPDLVDLEWQSKILWYTDTINNDYIYDFVPGKKNLFVACGGSGHAFKMLPVLGQFLVDKIEGRENLYTNLFSWRRPEDFSSDPNGLQEGLEGSRVYSKQIMSVAEDYNFRRLPKAKL</sequence>
<evidence type="ECO:0000259" key="6">
    <source>
        <dbReference type="Pfam" id="PF01266"/>
    </source>
</evidence>
<keyword evidence="4" id="KW-0274">FAD</keyword>
<protein>
    <recommendedName>
        <fullName evidence="6">FAD dependent oxidoreductase domain-containing protein</fullName>
    </recommendedName>
</protein>
<dbReference type="RefSeq" id="XP_019016834.1">
    <property type="nucleotide sequence ID" value="XM_019164419.1"/>
</dbReference>
<dbReference type="InterPro" id="IPR006076">
    <property type="entry name" value="FAD-dep_OxRdtase"/>
</dbReference>
<dbReference type="PANTHER" id="PTHR10961:SF15">
    <property type="entry name" value="FAD DEPENDENT OXIDOREDUCTASE DOMAIN-CONTAINING PROTEIN"/>
    <property type="match status" value="1"/>
</dbReference>
<dbReference type="Proteomes" id="UP000094455">
    <property type="component" value="Unassembled WGS sequence"/>
</dbReference>
<dbReference type="Gene3D" id="3.50.50.60">
    <property type="entry name" value="FAD/NAD(P)-binding domain"/>
    <property type="match status" value="1"/>
</dbReference>
<dbReference type="OrthoDB" id="2219495at2759"/>
<gene>
    <name evidence="7" type="ORF">PICMEDRAFT_73236</name>
</gene>
<name>A0A1E3NHW9_9ASCO</name>
<keyword evidence="8" id="KW-1185">Reference proteome</keyword>
<evidence type="ECO:0000256" key="5">
    <source>
        <dbReference type="ARBA" id="ARBA00023002"/>
    </source>
</evidence>
<evidence type="ECO:0000256" key="1">
    <source>
        <dbReference type="ARBA" id="ARBA00001974"/>
    </source>
</evidence>
<dbReference type="GeneID" id="30181106"/>
<evidence type="ECO:0000256" key="3">
    <source>
        <dbReference type="ARBA" id="ARBA00022630"/>
    </source>
</evidence>
<dbReference type="Pfam" id="PF01266">
    <property type="entry name" value="DAO"/>
    <property type="match status" value="1"/>
</dbReference>
<keyword evidence="3" id="KW-0285">Flavoprotein</keyword>
<dbReference type="STRING" id="763406.A0A1E3NHW9"/>
<dbReference type="InterPro" id="IPR045170">
    <property type="entry name" value="MTOX"/>
</dbReference>
<dbReference type="InterPro" id="IPR036188">
    <property type="entry name" value="FAD/NAD-bd_sf"/>
</dbReference>
<dbReference type="AlphaFoldDB" id="A0A1E3NHW9"/>
<evidence type="ECO:0000256" key="2">
    <source>
        <dbReference type="ARBA" id="ARBA00010989"/>
    </source>
</evidence>
<dbReference type="GO" id="GO:0008115">
    <property type="term" value="F:sarcosine oxidase activity"/>
    <property type="evidence" value="ECO:0007669"/>
    <property type="project" value="TreeGrafter"/>
</dbReference>
<keyword evidence="5" id="KW-0560">Oxidoreductase</keyword>
<reference evidence="7 8" key="1">
    <citation type="journal article" date="2016" name="Proc. Natl. Acad. Sci. U.S.A.">
        <title>Comparative genomics of biotechnologically important yeasts.</title>
        <authorList>
            <person name="Riley R."/>
            <person name="Haridas S."/>
            <person name="Wolfe K.H."/>
            <person name="Lopes M.R."/>
            <person name="Hittinger C.T."/>
            <person name="Goeker M."/>
            <person name="Salamov A.A."/>
            <person name="Wisecaver J.H."/>
            <person name="Long T.M."/>
            <person name="Calvey C.H."/>
            <person name="Aerts A.L."/>
            <person name="Barry K.W."/>
            <person name="Choi C."/>
            <person name="Clum A."/>
            <person name="Coughlan A.Y."/>
            <person name="Deshpande S."/>
            <person name="Douglass A.P."/>
            <person name="Hanson S.J."/>
            <person name="Klenk H.-P."/>
            <person name="LaButti K.M."/>
            <person name="Lapidus A."/>
            <person name="Lindquist E.A."/>
            <person name="Lipzen A.M."/>
            <person name="Meier-Kolthoff J.P."/>
            <person name="Ohm R.A."/>
            <person name="Otillar R.P."/>
            <person name="Pangilinan J.L."/>
            <person name="Peng Y."/>
            <person name="Rokas A."/>
            <person name="Rosa C.A."/>
            <person name="Scheuner C."/>
            <person name="Sibirny A.A."/>
            <person name="Slot J.C."/>
            <person name="Stielow J.B."/>
            <person name="Sun H."/>
            <person name="Kurtzman C.P."/>
            <person name="Blackwell M."/>
            <person name="Grigoriev I.V."/>
            <person name="Jeffries T.W."/>
        </authorList>
    </citation>
    <scope>NUCLEOTIDE SEQUENCE [LARGE SCALE GENOMIC DNA]</scope>
    <source>
        <strain evidence="7 8">NRRL Y-2026</strain>
    </source>
</reference>
<dbReference type="GO" id="GO:0050660">
    <property type="term" value="F:flavin adenine dinucleotide binding"/>
    <property type="evidence" value="ECO:0007669"/>
    <property type="project" value="InterPro"/>
</dbReference>
<evidence type="ECO:0000256" key="4">
    <source>
        <dbReference type="ARBA" id="ARBA00022827"/>
    </source>
</evidence>
<accession>A0A1E3NHW9</accession>
<feature type="domain" description="FAD dependent oxidoreductase" evidence="6">
    <location>
        <begin position="10"/>
        <end position="430"/>
    </location>
</feature>
<proteinExistence type="inferred from homology"/>
<organism evidence="7 8">
    <name type="scientific">Pichia membranifaciens NRRL Y-2026</name>
    <dbReference type="NCBI Taxonomy" id="763406"/>
    <lineage>
        <taxon>Eukaryota</taxon>
        <taxon>Fungi</taxon>
        <taxon>Dikarya</taxon>
        <taxon>Ascomycota</taxon>
        <taxon>Saccharomycotina</taxon>
        <taxon>Pichiomycetes</taxon>
        <taxon>Pichiales</taxon>
        <taxon>Pichiaceae</taxon>
        <taxon>Pichia</taxon>
    </lineage>
</organism>
<comment type="cofactor">
    <cofactor evidence="1">
        <name>FAD</name>
        <dbReference type="ChEBI" id="CHEBI:57692"/>
    </cofactor>
</comment>
<dbReference type="PANTHER" id="PTHR10961">
    <property type="entry name" value="PEROXISOMAL SARCOSINE OXIDASE"/>
    <property type="match status" value="1"/>
</dbReference>
<evidence type="ECO:0000313" key="7">
    <source>
        <dbReference type="EMBL" id="ODQ45721.1"/>
    </source>
</evidence>